<comment type="caution">
    <text evidence="2">The sequence shown here is derived from an EMBL/GenBank/DDBJ whole genome shotgun (WGS) entry which is preliminary data.</text>
</comment>
<sequence length="72" mass="7531">MKHLSKLAAYFFPHDSGDISLLLLAIAAAASSAGIVSIGLLVAHPRPALPTVDGAQRDCLERCEKMCSGPAR</sequence>
<reference evidence="2 3" key="1">
    <citation type="submission" date="2019-11" db="EMBL/GenBank/DDBJ databases">
        <title>Metabolism of dissolved organic matter in forest soils.</title>
        <authorList>
            <person name="Cyle K.T."/>
            <person name="Wilhelm R.C."/>
            <person name="Martinez C.E."/>
        </authorList>
    </citation>
    <scope>NUCLEOTIDE SEQUENCE [LARGE SCALE GENOMIC DNA]</scope>
    <source>
        <strain evidence="2 3">5N</strain>
    </source>
</reference>
<dbReference type="RefSeq" id="WP_172176473.1">
    <property type="nucleotide sequence ID" value="NZ_WOEZ01000253.1"/>
</dbReference>
<protein>
    <submittedName>
        <fullName evidence="2">Uncharacterized protein</fullName>
    </submittedName>
</protein>
<evidence type="ECO:0000313" key="2">
    <source>
        <dbReference type="EMBL" id="NPT61113.1"/>
    </source>
</evidence>
<gene>
    <name evidence="2" type="ORF">GNZ13_42895</name>
</gene>
<feature type="transmembrane region" description="Helical" evidence="1">
    <location>
        <begin position="21"/>
        <end position="43"/>
    </location>
</feature>
<dbReference type="EMBL" id="WOEZ01000253">
    <property type="protein sequence ID" value="NPT61113.1"/>
    <property type="molecule type" value="Genomic_DNA"/>
</dbReference>
<proteinExistence type="predicted"/>
<keyword evidence="3" id="KW-1185">Reference proteome</keyword>
<evidence type="ECO:0000313" key="3">
    <source>
        <dbReference type="Proteomes" id="UP000655523"/>
    </source>
</evidence>
<dbReference type="Proteomes" id="UP000655523">
    <property type="component" value="Unassembled WGS sequence"/>
</dbReference>
<name>A0A972NWH0_9BURK</name>
<accession>A0A972NWH0</accession>
<evidence type="ECO:0000256" key="1">
    <source>
        <dbReference type="SAM" id="Phobius"/>
    </source>
</evidence>
<dbReference type="AlphaFoldDB" id="A0A972NWH0"/>
<keyword evidence="1" id="KW-1133">Transmembrane helix</keyword>
<keyword evidence="1" id="KW-0812">Transmembrane</keyword>
<keyword evidence="1" id="KW-0472">Membrane</keyword>
<organism evidence="2 3">
    <name type="scientific">Paraburkholderia elongata</name>
    <dbReference type="NCBI Taxonomy" id="2675747"/>
    <lineage>
        <taxon>Bacteria</taxon>
        <taxon>Pseudomonadati</taxon>
        <taxon>Pseudomonadota</taxon>
        <taxon>Betaproteobacteria</taxon>
        <taxon>Burkholderiales</taxon>
        <taxon>Burkholderiaceae</taxon>
        <taxon>Paraburkholderia</taxon>
    </lineage>
</organism>